<dbReference type="GO" id="GO:0016887">
    <property type="term" value="F:ATP hydrolysis activity"/>
    <property type="evidence" value="ECO:0007669"/>
    <property type="project" value="InterPro"/>
</dbReference>
<dbReference type="InterPro" id="IPR003439">
    <property type="entry name" value="ABC_transporter-like_ATP-bd"/>
</dbReference>
<protein>
    <submittedName>
        <fullName evidence="5">ATP-binding cassette domain-containing protein</fullName>
    </submittedName>
</protein>
<evidence type="ECO:0000259" key="4">
    <source>
        <dbReference type="PROSITE" id="PS50893"/>
    </source>
</evidence>
<evidence type="ECO:0000256" key="1">
    <source>
        <dbReference type="ARBA" id="ARBA00022448"/>
    </source>
</evidence>
<keyword evidence="1" id="KW-0813">Transport</keyword>
<dbReference type="EMBL" id="WHNW01000010">
    <property type="protein sequence ID" value="MPV86741.1"/>
    <property type="molecule type" value="Genomic_DNA"/>
</dbReference>
<feature type="domain" description="ABC transporter" evidence="4">
    <location>
        <begin position="5"/>
        <end position="222"/>
    </location>
</feature>
<dbReference type="PROSITE" id="PS00211">
    <property type="entry name" value="ABC_TRANSPORTER_1"/>
    <property type="match status" value="1"/>
</dbReference>
<dbReference type="GO" id="GO:0005524">
    <property type="term" value="F:ATP binding"/>
    <property type="evidence" value="ECO:0007669"/>
    <property type="project" value="UniProtKB-KW"/>
</dbReference>
<dbReference type="InterPro" id="IPR027417">
    <property type="entry name" value="P-loop_NTPase"/>
</dbReference>
<accession>A0A6N7EW11</accession>
<keyword evidence="6" id="KW-1185">Reference proteome</keyword>
<evidence type="ECO:0000313" key="5">
    <source>
        <dbReference type="EMBL" id="MPV86741.1"/>
    </source>
</evidence>
<keyword evidence="3 5" id="KW-0067">ATP-binding</keyword>
<gene>
    <name evidence="5" type="ORF">GCU85_08390</name>
</gene>
<dbReference type="PANTHER" id="PTHR42734:SF18">
    <property type="entry name" value="VITAMIN B12 IMPORT ATP-BINDING PROTEIN BTUD"/>
    <property type="match status" value="1"/>
</dbReference>
<organism evidence="5 6">
    <name type="scientific">Ostreibacterium oceani</name>
    <dbReference type="NCBI Taxonomy" id="2654998"/>
    <lineage>
        <taxon>Bacteria</taxon>
        <taxon>Pseudomonadati</taxon>
        <taxon>Pseudomonadota</taxon>
        <taxon>Gammaproteobacteria</taxon>
        <taxon>Cardiobacteriales</taxon>
        <taxon>Ostreibacteriaceae</taxon>
        <taxon>Ostreibacterium</taxon>
    </lineage>
</organism>
<sequence>MLNPICLNKLTLSYGEKSVVDALNLTFQATGISFLLGHNGAGKTQLLKLIHGINQPSSGTIKAPVLNEQAYLQQQPILLNRSVMQNLQFIRASQVCRADYFDARINDIIQQLDLAYLLSQNTLTLSGGEKKRVALARLLLQEATLYLIDEPSANVDLSTNQTIESVINHLADTGKKIILTLHDLAQLKRLFQPSRDEIIVLRKGRLVEKTQQLDLNVLIDAIS</sequence>
<dbReference type="InterPro" id="IPR050153">
    <property type="entry name" value="Metal_Ion_Import_ABC"/>
</dbReference>
<dbReference type="Proteomes" id="UP000471298">
    <property type="component" value="Unassembled WGS sequence"/>
</dbReference>
<dbReference type="SMART" id="SM00382">
    <property type="entry name" value="AAA"/>
    <property type="match status" value="1"/>
</dbReference>
<name>A0A6N7EW11_9GAMM</name>
<evidence type="ECO:0000256" key="2">
    <source>
        <dbReference type="ARBA" id="ARBA00022741"/>
    </source>
</evidence>
<dbReference type="InterPro" id="IPR003593">
    <property type="entry name" value="AAA+_ATPase"/>
</dbReference>
<dbReference type="Pfam" id="PF00005">
    <property type="entry name" value="ABC_tran"/>
    <property type="match status" value="1"/>
</dbReference>
<dbReference type="Gene3D" id="3.40.50.300">
    <property type="entry name" value="P-loop containing nucleotide triphosphate hydrolases"/>
    <property type="match status" value="1"/>
</dbReference>
<keyword evidence="2" id="KW-0547">Nucleotide-binding</keyword>
<proteinExistence type="predicted"/>
<reference evidence="5 6" key="1">
    <citation type="submission" date="2019-10" db="EMBL/GenBank/DDBJ databases">
        <title>Cardiobacteriales fam. a chemoheterotrophic member of the order Cardiobacteriales, and proposal of Cardiobacteriales fam. nov.</title>
        <authorList>
            <person name="Wang C."/>
        </authorList>
    </citation>
    <scope>NUCLEOTIDE SEQUENCE [LARGE SCALE GENOMIC DNA]</scope>
    <source>
        <strain evidence="5 6">ML27</strain>
    </source>
</reference>
<comment type="caution">
    <text evidence="5">The sequence shown here is derived from an EMBL/GenBank/DDBJ whole genome shotgun (WGS) entry which is preliminary data.</text>
</comment>
<dbReference type="PROSITE" id="PS50893">
    <property type="entry name" value="ABC_TRANSPORTER_2"/>
    <property type="match status" value="1"/>
</dbReference>
<dbReference type="InterPro" id="IPR017871">
    <property type="entry name" value="ABC_transporter-like_CS"/>
</dbReference>
<dbReference type="SUPFAM" id="SSF52540">
    <property type="entry name" value="P-loop containing nucleoside triphosphate hydrolases"/>
    <property type="match status" value="1"/>
</dbReference>
<dbReference type="AlphaFoldDB" id="A0A6N7EW11"/>
<evidence type="ECO:0000313" key="6">
    <source>
        <dbReference type="Proteomes" id="UP000471298"/>
    </source>
</evidence>
<evidence type="ECO:0000256" key="3">
    <source>
        <dbReference type="ARBA" id="ARBA00022840"/>
    </source>
</evidence>
<dbReference type="PANTHER" id="PTHR42734">
    <property type="entry name" value="METAL TRANSPORT SYSTEM ATP-BINDING PROTEIN TM_0124-RELATED"/>
    <property type="match status" value="1"/>
</dbReference>
<dbReference type="InParanoid" id="A0A6N7EW11"/>
<dbReference type="RefSeq" id="WP_152810732.1">
    <property type="nucleotide sequence ID" value="NZ_WHNW01000010.1"/>
</dbReference>